<reference evidence="11" key="2">
    <citation type="journal article" date="2019" name="IMA Fungus">
        <title>Genome sequencing and comparison of five Tilletia species to identify candidate genes for the detection of regulated species infecting wheat.</title>
        <authorList>
            <person name="Nguyen H.D.T."/>
            <person name="Sultana T."/>
            <person name="Kesanakurti P."/>
            <person name="Hambleton S."/>
        </authorList>
    </citation>
    <scope>NUCLEOTIDE SEQUENCE</scope>
    <source>
        <strain evidence="11">DAOMC 236422</strain>
    </source>
</reference>
<reference evidence="11" key="1">
    <citation type="submission" date="2016-04" db="EMBL/GenBank/DDBJ databases">
        <authorList>
            <person name="Nguyen H.D."/>
            <person name="Samba Siva P."/>
            <person name="Cullis J."/>
            <person name="Levesque C.A."/>
            <person name="Hambleton S."/>
        </authorList>
    </citation>
    <scope>NUCLEOTIDE SEQUENCE</scope>
    <source>
        <strain evidence="11">DAOMC 236422</strain>
    </source>
</reference>
<dbReference type="GO" id="GO:0006368">
    <property type="term" value="P:transcription elongation by RNA polymerase II"/>
    <property type="evidence" value="ECO:0007669"/>
    <property type="project" value="TreeGrafter"/>
</dbReference>
<organism evidence="11 12">
    <name type="scientific">Tilletia walkeri</name>
    <dbReference type="NCBI Taxonomy" id="117179"/>
    <lineage>
        <taxon>Eukaryota</taxon>
        <taxon>Fungi</taxon>
        <taxon>Dikarya</taxon>
        <taxon>Basidiomycota</taxon>
        <taxon>Ustilaginomycotina</taxon>
        <taxon>Exobasidiomycetes</taxon>
        <taxon>Tilletiales</taxon>
        <taxon>Tilletiaceae</taxon>
        <taxon>Tilletia</taxon>
    </lineage>
</organism>
<dbReference type="InterPro" id="IPR036427">
    <property type="entry name" value="Bromodomain-like_sf"/>
</dbReference>
<protein>
    <recommendedName>
        <fullName evidence="10">Bromo domain-containing protein</fullName>
    </recommendedName>
</protein>
<feature type="compositionally biased region" description="Acidic residues" evidence="9">
    <location>
        <begin position="230"/>
        <end position="277"/>
    </location>
</feature>
<evidence type="ECO:0000313" key="11">
    <source>
        <dbReference type="EMBL" id="KAE8267746.1"/>
    </source>
</evidence>
<name>A0A8X7T3T7_9BASI</name>
<evidence type="ECO:0000256" key="5">
    <source>
        <dbReference type="ARBA" id="ARBA00023117"/>
    </source>
</evidence>
<feature type="region of interest" description="Disordered" evidence="9">
    <location>
        <begin position="445"/>
        <end position="478"/>
    </location>
</feature>
<dbReference type="PANTHER" id="PTHR16062:SF19">
    <property type="entry name" value="PROTEIN POLYBROMO-1"/>
    <property type="match status" value="1"/>
</dbReference>
<keyword evidence="4" id="KW-0805">Transcription regulation</keyword>
<feature type="compositionally biased region" description="Low complexity" evidence="9">
    <location>
        <begin position="87"/>
        <end position="148"/>
    </location>
</feature>
<dbReference type="SMART" id="SM00297">
    <property type="entry name" value="BROMO"/>
    <property type="match status" value="1"/>
</dbReference>
<evidence type="ECO:0000256" key="8">
    <source>
        <dbReference type="PROSITE-ProRule" id="PRU00035"/>
    </source>
</evidence>
<dbReference type="InterPro" id="IPR037382">
    <property type="entry name" value="Rsc/polybromo"/>
</dbReference>
<feature type="compositionally biased region" description="Basic and acidic residues" evidence="9">
    <location>
        <begin position="293"/>
        <end position="306"/>
    </location>
</feature>
<dbReference type="Pfam" id="PF00439">
    <property type="entry name" value="Bromodomain"/>
    <property type="match status" value="1"/>
</dbReference>
<dbReference type="PANTHER" id="PTHR16062">
    <property type="entry name" value="SWI/SNF-RELATED"/>
    <property type="match status" value="1"/>
</dbReference>
<dbReference type="GO" id="GO:0016586">
    <property type="term" value="C:RSC-type complex"/>
    <property type="evidence" value="ECO:0007669"/>
    <property type="project" value="InterPro"/>
</dbReference>
<evidence type="ECO:0000256" key="9">
    <source>
        <dbReference type="SAM" id="MobiDB-lite"/>
    </source>
</evidence>
<keyword evidence="2" id="KW-0677">Repeat</keyword>
<dbReference type="GO" id="GO:0006338">
    <property type="term" value="P:chromatin remodeling"/>
    <property type="evidence" value="ECO:0007669"/>
    <property type="project" value="InterPro"/>
</dbReference>
<dbReference type="PROSITE" id="PS50014">
    <property type="entry name" value="BROMODOMAIN_2"/>
    <property type="match status" value="1"/>
</dbReference>
<dbReference type="SUPFAM" id="SSF47370">
    <property type="entry name" value="Bromodomain"/>
    <property type="match status" value="1"/>
</dbReference>
<feature type="compositionally biased region" description="Basic residues" evidence="9">
    <location>
        <begin position="312"/>
        <end position="322"/>
    </location>
</feature>
<evidence type="ECO:0000256" key="1">
    <source>
        <dbReference type="ARBA" id="ARBA00004123"/>
    </source>
</evidence>
<gene>
    <name evidence="11" type="ORF">A4X09_0g4603</name>
</gene>
<dbReference type="InterPro" id="IPR001487">
    <property type="entry name" value="Bromodomain"/>
</dbReference>
<evidence type="ECO:0000256" key="7">
    <source>
        <dbReference type="ARBA" id="ARBA00023242"/>
    </source>
</evidence>
<feature type="region of interest" description="Disordered" evidence="9">
    <location>
        <begin position="737"/>
        <end position="756"/>
    </location>
</feature>
<evidence type="ECO:0000256" key="2">
    <source>
        <dbReference type="ARBA" id="ARBA00022737"/>
    </source>
</evidence>
<keyword evidence="5 8" id="KW-0103">Bromodomain</keyword>
<evidence type="ECO:0000313" key="12">
    <source>
        <dbReference type="Proteomes" id="UP000078113"/>
    </source>
</evidence>
<dbReference type="PRINTS" id="PR00503">
    <property type="entry name" value="BROMODOMAIN"/>
</dbReference>
<feature type="compositionally biased region" description="Low complexity" evidence="9">
    <location>
        <begin position="40"/>
        <end position="68"/>
    </location>
</feature>
<feature type="domain" description="Bromo" evidence="10">
    <location>
        <begin position="340"/>
        <end position="411"/>
    </location>
</feature>
<sequence>MPLPRNSLAGLDLDNLILTSRRGTAARNLPKDRAEPAETSPAIPAQAPEPAASSSSRRNRVRTTSVAAPPSAPVLTPATSVAKAQVAPARGSPSRSSSRRSAAVAAAAASAETASEPPQSQAESSKAASSESTSALVPPTAQATPAPTINIRKIVLKRKRDEISSVQEEPKQPTPEPNPQRSKIRTRGRAESVLPPQASTSALPAAAITASDSKQTNGHAGATVKAPAGEDNDDEEDGEGDEDEDEGGADEEDNEQDNEDGDGEGQSDDDSDEDGDGAGDTTTAADGTVTQRKNSDRVKRPPKLDADGNPIPRKRGERGKRLKPSLREIEEGLKGLKNDDGGNYIDFFLELPSSTDYPDYYKHIAKPISLAEIDVLLKKKDTYPNPYSFVSDLRLMFANAKFYNEDGSPVWVAADALEKHLDAVLIPHLLSQGFTLDPTDMRKTVLPRKAREPKPPKPPKEKKITKAERRELERRAQAEEAARLAAEQAAAATGGMAALGEGLPVSMASVGMDTVSAMGLPGVPSFLAPPGVVQHQIPQMGYPTPTMPVHSSPYAASSHIPLPQVLPQQHVQQSAGVFSPHAILSHATGQIVNAGPSPTGMQYHQHQHHLSHGASPVPSSTSGSGAVSGRGASYFPTPTMAAPAPPGALLPPNTLHEGHMGVPAHSSLIHPHPPMPTLSQSGTSESGTEGYGPALVVANALKAKESPGINPYSPPTVMGVRRPPVIPLVGVDVTLATSTQNESNKKSSLASNGPDAGKKFRKDLRVLVDNWVTHQHAITLPSDAQEVRIRFRTSPVTTKLHARREPLHTTVAGSAAVSLLTNGSAATSISPAEEDRKQRISWRWAIRTLVNGAAAMGEWKDEDEIIPPPKKKKQRKEKEKEAPPSGDAMDVDADSNSKLSSRRSAKGKTTAITAPNEHAAPSGGDTSAKVCTIRFRPQRGMNIVDVFVDSPAVPSARIERLLDQDEIKFDDEMRTKVLALKHMEEKYRLFIMVP</sequence>
<dbReference type="Proteomes" id="UP000078113">
    <property type="component" value="Unassembled WGS sequence"/>
</dbReference>
<keyword evidence="3" id="KW-0156">Chromatin regulator</keyword>
<dbReference type="Gene3D" id="1.20.920.10">
    <property type="entry name" value="Bromodomain-like"/>
    <property type="match status" value="1"/>
</dbReference>
<dbReference type="GO" id="GO:0003682">
    <property type="term" value="F:chromatin binding"/>
    <property type="evidence" value="ECO:0007669"/>
    <property type="project" value="TreeGrafter"/>
</dbReference>
<evidence type="ECO:0000256" key="4">
    <source>
        <dbReference type="ARBA" id="ARBA00023015"/>
    </source>
</evidence>
<dbReference type="EMBL" id="LWDG02000201">
    <property type="protein sequence ID" value="KAE8267746.1"/>
    <property type="molecule type" value="Genomic_DNA"/>
</dbReference>
<keyword evidence="6" id="KW-0804">Transcription</keyword>
<evidence type="ECO:0000256" key="6">
    <source>
        <dbReference type="ARBA" id="ARBA00023163"/>
    </source>
</evidence>
<evidence type="ECO:0000259" key="10">
    <source>
        <dbReference type="PROSITE" id="PS50014"/>
    </source>
</evidence>
<feature type="compositionally biased region" description="Polar residues" evidence="9">
    <location>
        <begin position="737"/>
        <end position="751"/>
    </location>
</feature>
<proteinExistence type="predicted"/>
<feature type="region of interest" description="Disordered" evidence="9">
    <location>
        <begin position="600"/>
        <end position="628"/>
    </location>
</feature>
<feature type="region of interest" description="Disordered" evidence="9">
    <location>
        <begin position="18"/>
        <end position="322"/>
    </location>
</feature>
<feature type="region of interest" description="Disordered" evidence="9">
    <location>
        <begin position="860"/>
        <end position="927"/>
    </location>
</feature>
<comment type="subcellular location">
    <subcellularLocation>
        <location evidence="1">Nucleus</location>
    </subcellularLocation>
</comment>
<dbReference type="AlphaFoldDB" id="A0A8X7T3T7"/>
<accession>A0A8X7T3T7</accession>
<evidence type="ECO:0000256" key="3">
    <source>
        <dbReference type="ARBA" id="ARBA00022853"/>
    </source>
</evidence>
<dbReference type="CDD" id="cd04369">
    <property type="entry name" value="Bromodomain"/>
    <property type="match status" value="1"/>
</dbReference>
<keyword evidence="12" id="KW-1185">Reference proteome</keyword>
<comment type="caution">
    <text evidence="11">The sequence shown here is derived from an EMBL/GenBank/DDBJ whole genome shotgun (WGS) entry which is preliminary data.</text>
</comment>
<keyword evidence="7" id="KW-0539">Nucleus</keyword>
<feature type="compositionally biased region" description="Basic and acidic residues" evidence="9">
    <location>
        <begin position="159"/>
        <end position="171"/>
    </location>
</feature>
<feature type="compositionally biased region" description="Low complexity" evidence="9">
    <location>
        <begin position="613"/>
        <end position="628"/>
    </location>
</feature>